<accession>A0A157SGE5</accession>
<dbReference type="InterPro" id="IPR043594">
    <property type="entry name" value="HMGL"/>
</dbReference>
<name>A0A157SGE5_9BORD</name>
<evidence type="ECO:0000256" key="1">
    <source>
        <dbReference type="ARBA" id="ARBA00009405"/>
    </source>
</evidence>
<dbReference type="PROSITE" id="PS00815">
    <property type="entry name" value="AIPM_HOMOCIT_SYNTH_1"/>
    <property type="match status" value="1"/>
</dbReference>
<dbReference type="InterPro" id="IPR000891">
    <property type="entry name" value="PYR_CT"/>
</dbReference>
<evidence type="ECO:0000313" key="7">
    <source>
        <dbReference type="EMBL" id="SAI69505.1"/>
    </source>
</evidence>
<dbReference type="RefSeq" id="WP_066127474.1">
    <property type="nucleotide sequence ID" value="NZ_FKIF01000006.1"/>
</dbReference>
<comment type="similarity">
    <text evidence="1">Belongs to the HMG-CoA lyase family.</text>
</comment>
<keyword evidence="8" id="KW-1185">Reference proteome</keyword>
<evidence type="ECO:0000256" key="3">
    <source>
        <dbReference type="ARBA" id="ARBA00022723"/>
    </source>
</evidence>
<dbReference type="STRING" id="288768.SAMEA3906486_02535"/>
<keyword evidence="2 5" id="KW-0808">Transferase</keyword>
<proteinExistence type="inferred from homology"/>
<dbReference type="GO" id="GO:0046872">
    <property type="term" value="F:metal ion binding"/>
    <property type="evidence" value="ECO:0007669"/>
    <property type="project" value="UniProtKB-KW"/>
</dbReference>
<dbReference type="PROSITE" id="PS50991">
    <property type="entry name" value="PYR_CT"/>
    <property type="match status" value="1"/>
</dbReference>
<gene>
    <name evidence="7" type="primary">hmgL_2</name>
    <name evidence="7" type="ORF">SAMEA3906486_02535</name>
</gene>
<keyword evidence="4 7" id="KW-0456">Lyase</keyword>
<evidence type="ECO:0000313" key="8">
    <source>
        <dbReference type="Proteomes" id="UP000076848"/>
    </source>
</evidence>
<dbReference type="Proteomes" id="UP000076848">
    <property type="component" value="Unassembled WGS sequence"/>
</dbReference>
<evidence type="ECO:0000259" key="6">
    <source>
        <dbReference type="PROSITE" id="PS50991"/>
    </source>
</evidence>
<feature type="domain" description="Pyruvate carboxyltransferase" evidence="6">
    <location>
        <begin position="9"/>
        <end position="278"/>
    </location>
</feature>
<dbReference type="CDD" id="cd07938">
    <property type="entry name" value="DRE_TIM_HMGL"/>
    <property type="match status" value="1"/>
</dbReference>
<sequence length="314" mass="32860">MPLVLPSSAIVREVGLRDGLQSLPRTLPTELKQRWIRAAHDAGQREIEVGSFVPARLLPQMADTGALVAYARTLPGLSVSVLVPNEQGAERALDAGAHLMLVPLSASHAHSLANLRKTPDEVVAMVGQIRARRDASGSRALIEGGVGTAFGCTLQGRVAPGEVLRLMQALLDAGADRVSLADTVGQANPASVYRLFESARAIAGDRLCCAHFHDTRGLALANALAALQTGVNRFDASLGGIGGCPYAPGASGNAATEDLVHMLQSMGVATGQDTAALLALRAELQSRLGDTPMHGSLWRAGLPRRIDTDLEIPT</sequence>
<comment type="similarity">
    <text evidence="5">Belongs to the alpha-IPM synthase/homocitrate synthase family.</text>
</comment>
<dbReference type="OrthoDB" id="9784013at2"/>
<dbReference type="PANTHER" id="PTHR42738">
    <property type="entry name" value="HYDROXYMETHYLGLUTARYL-COA LYASE"/>
    <property type="match status" value="1"/>
</dbReference>
<organism evidence="7 8">
    <name type="scientific">Bordetella ansorpii</name>
    <dbReference type="NCBI Taxonomy" id="288768"/>
    <lineage>
        <taxon>Bacteria</taxon>
        <taxon>Pseudomonadati</taxon>
        <taxon>Pseudomonadota</taxon>
        <taxon>Betaproteobacteria</taxon>
        <taxon>Burkholderiales</taxon>
        <taxon>Alcaligenaceae</taxon>
        <taxon>Bordetella</taxon>
    </lineage>
</organism>
<dbReference type="Pfam" id="PF00682">
    <property type="entry name" value="HMGL-like"/>
    <property type="match status" value="1"/>
</dbReference>
<dbReference type="PANTHER" id="PTHR42738:SF7">
    <property type="entry name" value="HYDROXYMETHYLGLUTARYL-COA LYASE"/>
    <property type="match status" value="1"/>
</dbReference>
<dbReference type="InterPro" id="IPR013785">
    <property type="entry name" value="Aldolase_TIM"/>
</dbReference>
<dbReference type="Gene3D" id="3.20.20.70">
    <property type="entry name" value="Aldolase class I"/>
    <property type="match status" value="1"/>
</dbReference>
<protein>
    <submittedName>
        <fullName evidence="7">3-hydroxy-3-methylglutaryl-CoA lyase</fullName>
        <ecNumber evidence="7">4.1.3.4</ecNumber>
    </submittedName>
</protein>
<reference evidence="7 8" key="1">
    <citation type="submission" date="2016-04" db="EMBL/GenBank/DDBJ databases">
        <authorList>
            <consortium name="Pathogen Informatics"/>
        </authorList>
    </citation>
    <scope>NUCLEOTIDE SEQUENCE [LARGE SCALE GENOMIC DNA]</scope>
    <source>
        <strain evidence="7 8">H050680373</strain>
    </source>
</reference>
<dbReference type="GO" id="GO:0046951">
    <property type="term" value="P:ketone body biosynthetic process"/>
    <property type="evidence" value="ECO:0007669"/>
    <property type="project" value="TreeGrafter"/>
</dbReference>
<dbReference type="GO" id="GO:0004419">
    <property type="term" value="F:hydroxymethylglutaryl-CoA lyase activity"/>
    <property type="evidence" value="ECO:0007669"/>
    <property type="project" value="UniProtKB-EC"/>
</dbReference>
<dbReference type="InterPro" id="IPR002034">
    <property type="entry name" value="AIPM/Hcit_synth_CS"/>
</dbReference>
<dbReference type="EMBL" id="FKIF01000006">
    <property type="protein sequence ID" value="SAI69505.1"/>
    <property type="molecule type" value="Genomic_DNA"/>
</dbReference>
<evidence type="ECO:0000256" key="4">
    <source>
        <dbReference type="ARBA" id="ARBA00023239"/>
    </source>
</evidence>
<dbReference type="NCBIfam" id="NF004283">
    <property type="entry name" value="PRK05692.1"/>
    <property type="match status" value="1"/>
</dbReference>
<evidence type="ECO:0000256" key="2">
    <source>
        <dbReference type="ARBA" id="ARBA00022679"/>
    </source>
</evidence>
<dbReference type="GO" id="GO:0046912">
    <property type="term" value="F:acyltransferase activity, acyl groups converted into alkyl on transfer"/>
    <property type="evidence" value="ECO:0007669"/>
    <property type="project" value="InterPro"/>
</dbReference>
<dbReference type="AlphaFoldDB" id="A0A157SGE5"/>
<keyword evidence="3" id="KW-0479">Metal-binding</keyword>
<dbReference type="EC" id="4.1.3.4" evidence="7"/>
<evidence type="ECO:0000256" key="5">
    <source>
        <dbReference type="RuleBase" id="RU003523"/>
    </source>
</evidence>
<dbReference type="SUPFAM" id="SSF51569">
    <property type="entry name" value="Aldolase"/>
    <property type="match status" value="1"/>
</dbReference>
<dbReference type="GO" id="GO:0006552">
    <property type="term" value="P:L-leucine catabolic process"/>
    <property type="evidence" value="ECO:0007669"/>
    <property type="project" value="TreeGrafter"/>
</dbReference>